<dbReference type="InterPro" id="IPR036412">
    <property type="entry name" value="HAD-like_sf"/>
</dbReference>
<feature type="region of interest" description="Disordered" evidence="1">
    <location>
        <begin position="1"/>
        <end position="32"/>
    </location>
</feature>
<dbReference type="GO" id="GO:0008195">
    <property type="term" value="F:phosphatidate phosphatase activity"/>
    <property type="evidence" value="ECO:0007669"/>
    <property type="project" value="InterPro"/>
</dbReference>
<feature type="compositionally biased region" description="Polar residues" evidence="1">
    <location>
        <begin position="694"/>
        <end position="708"/>
    </location>
</feature>
<feature type="region of interest" description="Disordered" evidence="1">
    <location>
        <begin position="173"/>
        <end position="205"/>
    </location>
</feature>
<dbReference type="Proteomes" id="UP000243723">
    <property type="component" value="Unassembled WGS sequence"/>
</dbReference>
<dbReference type="PANTHER" id="PTHR28208:SF3">
    <property type="entry name" value="PHOSPHATIDATE PHOSPHATASE APP1"/>
    <property type="match status" value="1"/>
</dbReference>
<comment type="caution">
    <text evidence="3">The sequence shown here is derived from an EMBL/GenBank/DDBJ whole genome shotgun (WGS) entry which is preliminary data.</text>
</comment>
<dbReference type="InterPro" id="IPR019236">
    <property type="entry name" value="APP1_cat"/>
</dbReference>
<dbReference type="SUPFAM" id="SSF56784">
    <property type="entry name" value="HAD-like"/>
    <property type="match status" value="1"/>
</dbReference>
<organism evidence="3 4">
    <name type="scientific">Elsinoe australis</name>
    <dbReference type="NCBI Taxonomy" id="40998"/>
    <lineage>
        <taxon>Eukaryota</taxon>
        <taxon>Fungi</taxon>
        <taxon>Dikarya</taxon>
        <taxon>Ascomycota</taxon>
        <taxon>Pezizomycotina</taxon>
        <taxon>Dothideomycetes</taxon>
        <taxon>Dothideomycetidae</taxon>
        <taxon>Myriangiales</taxon>
        <taxon>Elsinoaceae</taxon>
        <taxon>Elsinoe</taxon>
    </lineage>
</organism>
<feature type="compositionally biased region" description="Low complexity" evidence="1">
    <location>
        <begin position="180"/>
        <end position="197"/>
    </location>
</feature>
<proteinExistence type="predicted"/>
<feature type="compositionally biased region" description="Basic and acidic residues" evidence="1">
    <location>
        <begin position="233"/>
        <end position="242"/>
    </location>
</feature>
<feature type="compositionally biased region" description="Polar residues" evidence="1">
    <location>
        <begin position="794"/>
        <end position="806"/>
    </location>
</feature>
<feature type="region of interest" description="Disordered" evidence="1">
    <location>
        <begin position="529"/>
        <end position="572"/>
    </location>
</feature>
<feature type="region of interest" description="Disordered" evidence="1">
    <location>
        <begin position="96"/>
        <end position="115"/>
    </location>
</feature>
<dbReference type="OrthoDB" id="2117591at2759"/>
<dbReference type="EMBL" id="NHZQ01000422">
    <property type="protein sequence ID" value="PSK36067.1"/>
    <property type="molecule type" value="Genomic_DNA"/>
</dbReference>
<evidence type="ECO:0000313" key="4">
    <source>
        <dbReference type="Proteomes" id="UP000243723"/>
    </source>
</evidence>
<dbReference type="STRING" id="40998.A0A2P7YJE5"/>
<feature type="region of interest" description="Disordered" evidence="1">
    <location>
        <begin position="220"/>
        <end position="277"/>
    </location>
</feature>
<dbReference type="InterPro" id="IPR017210">
    <property type="entry name" value="APP1"/>
</dbReference>
<feature type="compositionally biased region" description="Polar residues" evidence="1">
    <location>
        <begin position="732"/>
        <end position="741"/>
    </location>
</feature>
<feature type="region of interest" description="Disordered" evidence="1">
    <location>
        <begin position="771"/>
        <end position="861"/>
    </location>
</feature>
<evidence type="ECO:0000259" key="2">
    <source>
        <dbReference type="Pfam" id="PF09949"/>
    </source>
</evidence>
<feature type="compositionally biased region" description="Pro residues" evidence="1">
    <location>
        <begin position="678"/>
        <end position="688"/>
    </location>
</feature>
<dbReference type="Gene3D" id="6.10.140.100">
    <property type="match status" value="1"/>
</dbReference>
<protein>
    <recommendedName>
        <fullName evidence="2">Phosphatidate phosphatase APP1 catalytic domain-containing protein</fullName>
    </recommendedName>
</protein>
<feature type="compositionally biased region" description="Low complexity" evidence="1">
    <location>
        <begin position="831"/>
        <end position="844"/>
    </location>
</feature>
<dbReference type="AlphaFoldDB" id="A0A2P7YJE5"/>
<keyword evidence="4" id="KW-1185">Reference proteome</keyword>
<feature type="domain" description="Phosphatidate phosphatase APP1 catalytic" evidence="2">
    <location>
        <begin position="371"/>
        <end position="520"/>
    </location>
</feature>
<dbReference type="InterPro" id="IPR003903">
    <property type="entry name" value="UIM_dom"/>
</dbReference>
<feature type="region of interest" description="Disordered" evidence="1">
    <location>
        <begin position="584"/>
        <end position="753"/>
    </location>
</feature>
<name>A0A2P7YJE5_9PEZI</name>
<accession>A0A2P7YJE5</accession>
<dbReference type="PIRSF" id="PIRSF037464">
    <property type="entry name" value="UCP037464_APP1"/>
    <property type="match status" value="1"/>
</dbReference>
<dbReference type="PANTHER" id="PTHR28208">
    <property type="entry name" value="PHOSPHATIDATE PHOSPHATASE APP1"/>
    <property type="match status" value="1"/>
</dbReference>
<feature type="compositionally biased region" description="Low complexity" evidence="1">
    <location>
        <begin position="719"/>
        <end position="730"/>
    </location>
</feature>
<dbReference type="PROSITE" id="PS50330">
    <property type="entry name" value="UIM"/>
    <property type="match status" value="1"/>
</dbReference>
<evidence type="ECO:0000256" key="1">
    <source>
        <dbReference type="SAM" id="MobiDB-lite"/>
    </source>
</evidence>
<feature type="compositionally biased region" description="Basic and acidic residues" evidence="1">
    <location>
        <begin position="20"/>
        <end position="31"/>
    </location>
</feature>
<evidence type="ECO:0000313" key="3">
    <source>
        <dbReference type="EMBL" id="PSK36067.1"/>
    </source>
</evidence>
<dbReference type="Pfam" id="PF09949">
    <property type="entry name" value="APP1_cat"/>
    <property type="match status" value="1"/>
</dbReference>
<feature type="region of interest" description="Disordered" evidence="1">
    <location>
        <begin position="49"/>
        <end position="68"/>
    </location>
</feature>
<feature type="compositionally biased region" description="Polar residues" evidence="1">
    <location>
        <begin position="652"/>
        <end position="662"/>
    </location>
</feature>
<sequence>MAYRSQADRGYYQYNNENSAGDRPEIREPGGRRKKLAGYLRAANELRQSYTQSWNRPEGDNRDGSSADFNNVAMVSTGEEQMILFPSYARRHVRQKPEAVPGSIQEVPGTGRDYRDTVGAGDAEFWKKQWEAYEDDRAIVDVDVRGWIFTPHKGQMSRKQRLMVALARQLVGIPAPPNKTSPSTSAASSRASSPSRRSSIRAEEELASKEAAAIISKGEAEAEVAGQGGFSEKPLESDKDSIYEVPTQGPGHPPRRAENLSAQSTGGKYGNGTSQLSSSGQVSMSAAELAIANANLMTRLKPFMANPLTSTTINAFFYNETTSRQKSVTTDGYGHFSFRAALDFIPTHVRVLAMEDLSISEEVKVVEEKGVSLVSDIDDTIRHSAVTRGAREIFRNAFIRDLKELTVEGVKEWYNKLADMGVQVHYVSNSPWQLFPVLTSFFAIAGLPRGSFHLKQYSGMLQGIFEPVAERKKATLERIFRDFPERRFILVGDSGEADLEVYTDVVMENPGRVIGVFIRDVTMPPNRGFFDPSMGPLSGSNTPRGRHSRNQSTDSLAQAKRFSRPSDIQNDDKDLEAAIAASLKDMENETARQRRNVFSDGPSPTKMQFNGEEQRPPLPQRPSQSTISSYRPDSGSDFGDLIDLRDEEPTPKATQEPISRQPPSIPAKPAGLSSPSPSSTPRPPPPSKPVRLRSASTTSDQSTPTLNTIKPAPPRPRKPSSSVRPVSPSPLHQVQESSPVQTKAPALPERHGVRGYAMQKLNAAYNALPSAGAYMNGQPQQLGTDPSYGYYHTSPRSMSVASQSPVSPADARNYHSSSRQNTAPPPPSRRTTGGVASSAVSTASRLSGYWSGQDPIDDTTGQAVNKREELWKRRWRRAKEIMDRQGVMLRTWRVGSDVMDECVAAVKSELDEKDKKGQSRPRW</sequence>
<dbReference type="InterPro" id="IPR052935">
    <property type="entry name" value="Mg2+_PAP"/>
</dbReference>
<gene>
    <name evidence="3" type="ORF">B9Z65_5882</name>
</gene>
<dbReference type="GO" id="GO:0030479">
    <property type="term" value="C:actin cortical patch"/>
    <property type="evidence" value="ECO:0007669"/>
    <property type="project" value="TreeGrafter"/>
</dbReference>
<reference evidence="3 4" key="1">
    <citation type="submission" date="2017-05" db="EMBL/GenBank/DDBJ databases">
        <title>Draft genome sequence of Elsinoe australis.</title>
        <authorList>
            <person name="Cheng Q."/>
        </authorList>
    </citation>
    <scope>NUCLEOTIDE SEQUENCE [LARGE SCALE GENOMIC DNA]</scope>
    <source>
        <strain evidence="3 4">NL1</strain>
    </source>
</reference>